<dbReference type="AlphaFoldDB" id="B0T4D9"/>
<proteinExistence type="predicted"/>
<name>B0T4D9_CAUSK</name>
<dbReference type="KEGG" id="cak:Caul_0302"/>
<protein>
    <submittedName>
        <fullName evidence="2">Uncharacterized protein</fullName>
    </submittedName>
</protein>
<keyword evidence="1" id="KW-0812">Transmembrane</keyword>
<dbReference type="STRING" id="366602.Caul_0302"/>
<dbReference type="HOGENOM" id="CLU_2583277_0_0_5"/>
<accession>B0T4D9</accession>
<gene>
    <name evidence="2" type="ordered locus">Caul_0302</name>
</gene>
<organism evidence="2">
    <name type="scientific">Caulobacter sp. (strain K31)</name>
    <dbReference type="NCBI Taxonomy" id="366602"/>
    <lineage>
        <taxon>Bacteria</taxon>
        <taxon>Pseudomonadati</taxon>
        <taxon>Pseudomonadota</taxon>
        <taxon>Alphaproteobacteria</taxon>
        <taxon>Caulobacterales</taxon>
        <taxon>Caulobacteraceae</taxon>
        <taxon>Caulobacter</taxon>
    </lineage>
</organism>
<sequence length="80" mass="8430" precursor="true">MSSDQRGRDPVTKLFGALLMTVGALMMALCGLCSLVFVVSGVGGDWRGTLLLVLIFGGVPIGVGFLAFWFGRRLRAPSGL</sequence>
<evidence type="ECO:0000313" key="2">
    <source>
        <dbReference type="EMBL" id="ABZ69439.1"/>
    </source>
</evidence>
<evidence type="ECO:0000256" key="1">
    <source>
        <dbReference type="SAM" id="Phobius"/>
    </source>
</evidence>
<keyword evidence="1" id="KW-0472">Membrane</keyword>
<feature type="transmembrane region" description="Helical" evidence="1">
    <location>
        <begin position="50"/>
        <end position="70"/>
    </location>
</feature>
<reference evidence="2" key="1">
    <citation type="submission" date="2008-01" db="EMBL/GenBank/DDBJ databases">
        <title>Complete sequence of chromosome of Caulobacter sp. K31.</title>
        <authorList>
            <consortium name="US DOE Joint Genome Institute"/>
            <person name="Copeland A."/>
            <person name="Lucas S."/>
            <person name="Lapidus A."/>
            <person name="Barry K."/>
            <person name="Glavina del Rio T."/>
            <person name="Dalin E."/>
            <person name="Tice H."/>
            <person name="Pitluck S."/>
            <person name="Bruce D."/>
            <person name="Goodwin L."/>
            <person name="Thompson L.S."/>
            <person name="Brettin T."/>
            <person name="Detter J.C."/>
            <person name="Han C."/>
            <person name="Schmutz J."/>
            <person name="Larimer F."/>
            <person name="Land M."/>
            <person name="Hauser L."/>
            <person name="Kyrpides N."/>
            <person name="Kim E."/>
            <person name="Stephens C."/>
            <person name="Richardson P."/>
        </authorList>
    </citation>
    <scope>NUCLEOTIDE SEQUENCE [LARGE SCALE GENOMIC DNA]</scope>
    <source>
        <strain evidence="2">K31</strain>
    </source>
</reference>
<feature type="transmembrane region" description="Helical" evidence="1">
    <location>
        <begin position="12"/>
        <end position="38"/>
    </location>
</feature>
<dbReference type="EMBL" id="CP000927">
    <property type="protein sequence ID" value="ABZ69439.1"/>
    <property type="molecule type" value="Genomic_DNA"/>
</dbReference>
<keyword evidence="1" id="KW-1133">Transmembrane helix</keyword>